<feature type="region of interest" description="Disordered" evidence="1">
    <location>
        <begin position="1"/>
        <end position="20"/>
    </location>
</feature>
<sequence length="35" mass="3559">MSESAERLSESAGEGVEISVASVSSVPESDIYAGK</sequence>
<gene>
    <name evidence="2" type="ORF">SAMN04488556_0279</name>
</gene>
<name>A0A1I6P2I9_9EURY</name>
<evidence type="ECO:0000256" key="1">
    <source>
        <dbReference type="SAM" id="MobiDB-lite"/>
    </source>
</evidence>
<dbReference type="EMBL" id="FOZS01000001">
    <property type="protein sequence ID" value="SFS34402.1"/>
    <property type="molecule type" value="Genomic_DNA"/>
</dbReference>
<evidence type="ECO:0000313" key="3">
    <source>
        <dbReference type="Proteomes" id="UP000199199"/>
    </source>
</evidence>
<organism evidence="2 3">
    <name type="scientific">Halostagnicola kamekurae</name>
    <dbReference type="NCBI Taxonomy" id="619731"/>
    <lineage>
        <taxon>Archaea</taxon>
        <taxon>Methanobacteriati</taxon>
        <taxon>Methanobacteriota</taxon>
        <taxon>Stenosarchaea group</taxon>
        <taxon>Halobacteria</taxon>
        <taxon>Halobacteriales</taxon>
        <taxon>Natrialbaceae</taxon>
        <taxon>Halostagnicola</taxon>
    </lineage>
</organism>
<dbReference type="AlphaFoldDB" id="A0A1I6P2I9"/>
<accession>A0A1I6P2I9</accession>
<protein>
    <submittedName>
        <fullName evidence="2">Uncharacterized protein</fullName>
    </submittedName>
</protein>
<evidence type="ECO:0000313" key="2">
    <source>
        <dbReference type="EMBL" id="SFS34402.1"/>
    </source>
</evidence>
<proteinExistence type="predicted"/>
<keyword evidence="3" id="KW-1185">Reference proteome</keyword>
<reference evidence="3" key="1">
    <citation type="submission" date="2016-10" db="EMBL/GenBank/DDBJ databases">
        <authorList>
            <person name="Varghese N."/>
            <person name="Submissions S."/>
        </authorList>
    </citation>
    <scope>NUCLEOTIDE SEQUENCE [LARGE SCALE GENOMIC DNA]</scope>
    <source>
        <strain evidence="3">DSM 22427</strain>
    </source>
</reference>
<dbReference type="Proteomes" id="UP000199199">
    <property type="component" value="Unassembled WGS sequence"/>
</dbReference>